<name>A0ABM5P6V9_DEHRP</name>
<dbReference type="PANTHER" id="PTHR44591">
    <property type="entry name" value="STRESS RESPONSE REGULATOR PROTEIN 1"/>
    <property type="match status" value="1"/>
</dbReference>
<accession>A0ABM5P6V9</accession>
<comment type="function">
    <text evidence="4">May play the central regulatory role in sporulation. It may be an element of the effector pathway responsible for the activation of sporulation genes in response to nutritional stress. Spo0A may act in concert with spo0H (a sigma factor) to control the expression of some genes that are critical to the sporulation process.</text>
</comment>
<keyword evidence="2 5" id="KW-0597">Phosphoprotein</keyword>
<keyword evidence="8" id="KW-1185">Reference proteome</keyword>
<dbReference type="Gene3D" id="3.40.50.2300">
    <property type="match status" value="1"/>
</dbReference>
<dbReference type="GO" id="GO:0016301">
    <property type="term" value="F:kinase activity"/>
    <property type="evidence" value="ECO:0007669"/>
    <property type="project" value="UniProtKB-KW"/>
</dbReference>
<dbReference type="SMART" id="SM00448">
    <property type="entry name" value="REC"/>
    <property type="match status" value="1"/>
</dbReference>
<dbReference type="PANTHER" id="PTHR44591:SF14">
    <property type="entry name" value="PROTEIN PILG"/>
    <property type="match status" value="1"/>
</dbReference>
<gene>
    <name evidence="7" type="ORF">DEHRE_09740</name>
</gene>
<evidence type="ECO:0000313" key="8">
    <source>
        <dbReference type="Proteomes" id="UP000018934"/>
    </source>
</evidence>
<keyword evidence="3" id="KW-0902">Two-component regulatory system</keyword>
<evidence type="ECO:0000256" key="3">
    <source>
        <dbReference type="ARBA" id="ARBA00023012"/>
    </source>
</evidence>
<keyword evidence="7" id="KW-0808">Transferase</keyword>
<evidence type="ECO:0000256" key="4">
    <source>
        <dbReference type="ARBA" id="ARBA00024867"/>
    </source>
</evidence>
<dbReference type="Pfam" id="PF00072">
    <property type="entry name" value="Response_reg"/>
    <property type="match status" value="1"/>
</dbReference>
<evidence type="ECO:0000256" key="1">
    <source>
        <dbReference type="ARBA" id="ARBA00018672"/>
    </source>
</evidence>
<sequence>MNKILVVEDNPVIGMVIQTVLTDEGHQVEVRKSAMEGLYLMYTGFIPDLVLTDLIMREMDGRDLIQKMRNDKKLCSIPAVIITASIPNAENLPDKDQFQGLLSKPFDLEDLVKTVDRLVNHQTLAANNTALQASTSVAPAPVAV</sequence>
<evidence type="ECO:0000256" key="5">
    <source>
        <dbReference type="PROSITE-ProRule" id="PRU00169"/>
    </source>
</evidence>
<dbReference type="RefSeq" id="WP_025205849.1">
    <property type="nucleotide sequence ID" value="NZ_CP007033.1"/>
</dbReference>
<dbReference type="PROSITE" id="PS50110">
    <property type="entry name" value="RESPONSE_REGULATORY"/>
    <property type="match status" value="1"/>
</dbReference>
<evidence type="ECO:0000313" key="7">
    <source>
        <dbReference type="EMBL" id="AHF10335.1"/>
    </source>
</evidence>
<protein>
    <recommendedName>
        <fullName evidence="1">Stage 0 sporulation protein A homolog</fullName>
    </recommendedName>
</protein>
<dbReference type="Proteomes" id="UP000018934">
    <property type="component" value="Chromosome"/>
</dbReference>
<keyword evidence="7" id="KW-0418">Kinase</keyword>
<dbReference type="SUPFAM" id="SSF52172">
    <property type="entry name" value="CheY-like"/>
    <property type="match status" value="1"/>
</dbReference>
<proteinExistence type="predicted"/>
<dbReference type="InterPro" id="IPR011006">
    <property type="entry name" value="CheY-like_superfamily"/>
</dbReference>
<reference evidence="7 8" key="1">
    <citation type="journal article" date="2013" name="Stand. Genomic Sci.">
        <title>Complete genome sequence of Dehalobacter restrictus PER-K23(T.).</title>
        <authorList>
            <person name="Kruse T."/>
            <person name="Maillard J."/>
            <person name="Goodwin L."/>
            <person name="Woyke T."/>
            <person name="Teshima H."/>
            <person name="Bruce D."/>
            <person name="Detter C."/>
            <person name="Tapia R."/>
            <person name="Han C."/>
            <person name="Huntemann M."/>
            <person name="Wei C.L."/>
            <person name="Han J."/>
            <person name="Chen A."/>
            <person name="Kyrpides N."/>
            <person name="Szeto E."/>
            <person name="Markowitz V."/>
            <person name="Ivanova N."/>
            <person name="Pagani I."/>
            <person name="Pati A."/>
            <person name="Pitluck S."/>
            <person name="Nolan M."/>
            <person name="Holliger C."/>
            <person name="Smidt H."/>
        </authorList>
    </citation>
    <scope>NUCLEOTIDE SEQUENCE [LARGE SCALE GENOMIC DNA]</scope>
    <source>
        <strain evidence="8">DSM 9455</strain>
    </source>
</reference>
<evidence type="ECO:0000256" key="2">
    <source>
        <dbReference type="ARBA" id="ARBA00022553"/>
    </source>
</evidence>
<dbReference type="EMBL" id="CP007033">
    <property type="protein sequence ID" value="AHF10335.1"/>
    <property type="molecule type" value="Genomic_DNA"/>
</dbReference>
<organism evidence="7 8">
    <name type="scientific">Dehalobacter restrictus (strain DSM 9455 / PER-K23)</name>
    <dbReference type="NCBI Taxonomy" id="871738"/>
    <lineage>
        <taxon>Bacteria</taxon>
        <taxon>Bacillati</taxon>
        <taxon>Bacillota</taxon>
        <taxon>Clostridia</taxon>
        <taxon>Eubacteriales</taxon>
        <taxon>Desulfitobacteriaceae</taxon>
        <taxon>Dehalobacter</taxon>
    </lineage>
</organism>
<dbReference type="InterPro" id="IPR001789">
    <property type="entry name" value="Sig_transdc_resp-reg_receiver"/>
</dbReference>
<dbReference type="InterPro" id="IPR050595">
    <property type="entry name" value="Bact_response_regulator"/>
</dbReference>
<evidence type="ECO:0000259" key="6">
    <source>
        <dbReference type="PROSITE" id="PS50110"/>
    </source>
</evidence>
<feature type="modified residue" description="4-aspartylphosphate" evidence="5">
    <location>
        <position position="53"/>
    </location>
</feature>
<feature type="domain" description="Response regulatory" evidence="6">
    <location>
        <begin position="3"/>
        <end position="119"/>
    </location>
</feature>